<evidence type="ECO:0000313" key="2">
    <source>
        <dbReference type="Proteomes" id="UP001221757"/>
    </source>
</evidence>
<organism evidence="1 2">
    <name type="scientific">Mycena rosella</name>
    <name type="common">Pink bonnet</name>
    <name type="synonym">Agaricus rosellus</name>
    <dbReference type="NCBI Taxonomy" id="1033263"/>
    <lineage>
        <taxon>Eukaryota</taxon>
        <taxon>Fungi</taxon>
        <taxon>Dikarya</taxon>
        <taxon>Basidiomycota</taxon>
        <taxon>Agaricomycotina</taxon>
        <taxon>Agaricomycetes</taxon>
        <taxon>Agaricomycetidae</taxon>
        <taxon>Agaricales</taxon>
        <taxon>Marasmiineae</taxon>
        <taxon>Mycenaceae</taxon>
        <taxon>Mycena</taxon>
    </lineage>
</organism>
<gene>
    <name evidence="1" type="ORF">B0H17DRAFT_1210397</name>
</gene>
<proteinExistence type="predicted"/>
<evidence type="ECO:0000313" key="1">
    <source>
        <dbReference type="EMBL" id="KAJ7667214.1"/>
    </source>
</evidence>
<dbReference type="EMBL" id="JARKIE010000204">
    <property type="protein sequence ID" value="KAJ7667214.1"/>
    <property type="molecule type" value="Genomic_DNA"/>
</dbReference>
<keyword evidence="2" id="KW-1185">Reference proteome</keyword>
<dbReference type="Proteomes" id="UP001221757">
    <property type="component" value="Unassembled WGS sequence"/>
</dbReference>
<sequence length="247" mass="28098">MSYPDYFVWTRQANHIFTRLCITSNYDSYVLIDYIPLRLVLRAHSQDPPDGYLFVCPAEDLQIEPGSFRWPDCPPYWSLDPSGTVRLTAEKAFALGFPTTQVTMRVRGRSWDASVYAGLRIFHQDKGFDLDSQEVAKYLDYRLYKLSGEADTPFGHVYSGAFLDDSERADFEYPEVLAPFWQVLLLGKAALLFPPPSTNDIADSLRQPSTLHRQIESASLKHLRRPPFQLAPSLAPTLAPAPERFFG</sequence>
<name>A0AAD7CWF0_MYCRO</name>
<comment type="caution">
    <text evidence="1">The sequence shown here is derived from an EMBL/GenBank/DDBJ whole genome shotgun (WGS) entry which is preliminary data.</text>
</comment>
<protein>
    <submittedName>
        <fullName evidence="1">Uncharacterized protein</fullName>
    </submittedName>
</protein>
<dbReference type="AlphaFoldDB" id="A0AAD7CWF0"/>
<accession>A0AAD7CWF0</accession>
<reference evidence="1" key="1">
    <citation type="submission" date="2023-03" db="EMBL/GenBank/DDBJ databases">
        <title>Massive genome expansion in bonnet fungi (Mycena s.s.) driven by repeated elements and novel gene families across ecological guilds.</title>
        <authorList>
            <consortium name="Lawrence Berkeley National Laboratory"/>
            <person name="Harder C.B."/>
            <person name="Miyauchi S."/>
            <person name="Viragh M."/>
            <person name="Kuo A."/>
            <person name="Thoen E."/>
            <person name="Andreopoulos B."/>
            <person name="Lu D."/>
            <person name="Skrede I."/>
            <person name="Drula E."/>
            <person name="Henrissat B."/>
            <person name="Morin E."/>
            <person name="Kohler A."/>
            <person name="Barry K."/>
            <person name="LaButti K."/>
            <person name="Morin E."/>
            <person name="Salamov A."/>
            <person name="Lipzen A."/>
            <person name="Mereny Z."/>
            <person name="Hegedus B."/>
            <person name="Baldrian P."/>
            <person name="Stursova M."/>
            <person name="Weitz H."/>
            <person name="Taylor A."/>
            <person name="Grigoriev I.V."/>
            <person name="Nagy L.G."/>
            <person name="Martin F."/>
            <person name="Kauserud H."/>
        </authorList>
    </citation>
    <scope>NUCLEOTIDE SEQUENCE</scope>
    <source>
        <strain evidence="1">CBHHK067</strain>
    </source>
</reference>